<gene>
    <name evidence="1" type="ORF">EDD71_11258</name>
</gene>
<dbReference type="AlphaFoldDB" id="A0A4R7KLJ1"/>
<name>A0A4R7KLJ1_9CLOT</name>
<reference evidence="1 2" key="1">
    <citation type="submission" date="2019-03" db="EMBL/GenBank/DDBJ databases">
        <title>Genomic Encyclopedia of Type Strains, Phase IV (KMG-IV): sequencing the most valuable type-strain genomes for metagenomic binning, comparative biology and taxonomic classification.</title>
        <authorList>
            <person name="Goeker M."/>
        </authorList>
    </citation>
    <scope>NUCLEOTIDE SEQUENCE [LARGE SCALE GENOMIC DNA]</scope>
    <source>
        <strain evidence="1 2">DSM 24455</strain>
    </source>
</reference>
<dbReference type="RefSeq" id="WP_133628323.1">
    <property type="nucleotide sequence ID" value="NZ_SOAZ01000012.1"/>
</dbReference>
<evidence type="ECO:0000313" key="1">
    <source>
        <dbReference type="EMBL" id="TDT57276.1"/>
    </source>
</evidence>
<keyword evidence="2" id="KW-1185">Reference proteome</keyword>
<organism evidence="1 2">
    <name type="scientific">Fonticella tunisiensis</name>
    <dbReference type="NCBI Taxonomy" id="1096341"/>
    <lineage>
        <taxon>Bacteria</taxon>
        <taxon>Bacillati</taxon>
        <taxon>Bacillota</taxon>
        <taxon>Clostridia</taxon>
        <taxon>Eubacteriales</taxon>
        <taxon>Clostridiaceae</taxon>
        <taxon>Fonticella</taxon>
    </lineage>
</organism>
<protein>
    <submittedName>
        <fullName evidence="1">Uncharacterized protein</fullName>
    </submittedName>
</protein>
<accession>A0A4R7KLJ1</accession>
<sequence>MKKCPKCNGRLTTVYNMRKKTFSYRCNKCSAEFSGDGQEKEKVYDLGSDLKLLKIFNRARRGLR</sequence>
<dbReference type="Proteomes" id="UP000295325">
    <property type="component" value="Unassembled WGS sequence"/>
</dbReference>
<proteinExistence type="predicted"/>
<evidence type="ECO:0000313" key="2">
    <source>
        <dbReference type="Proteomes" id="UP000295325"/>
    </source>
</evidence>
<dbReference type="EMBL" id="SOAZ01000012">
    <property type="protein sequence ID" value="TDT57276.1"/>
    <property type="molecule type" value="Genomic_DNA"/>
</dbReference>
<comment type="caution">
    <text evidence="1">The sequence shown here is derived from an EMBL/GenBank/DDBJ whole genome shotgun (WGS) entry which is preliminary data.</text>
</comment>